<protein>
    <submittedName>
        <fullName evidence="1">Uncharacterized protein</fullName>
    </submittedName>
</protein>
<organism evidence="1 2">
    <name type="scientific">Flemingia macrophylla</name>
    <dbReference type="NCBI Taxonomy" id="520843"/>
    <lineage>
        <taxon>Eukaryota</taxon>
        <taxon>Viridiplantae</taxon>
        <taxon>Streptophyta</taxon>
        <taxon>Embryophyta</taxon>
        <taxon>Tracheophyta</taxon>
        <taxon>Spermatophyta</taxon>
        <taxon>Magnoliopsida</taxon>
        <taxon>eudicotyledons</taxon>
        <taxon>Gunneridae</taxon>
        <taxon>Pentapetalae</taxon>
        <taxon>rosids</taxon>
        <taxon>fabids</taxon>
        <taxon>Fabales</taxon>
        <taxon>Fabaceae</taxon>
        <taxon>Papilionoideae</taxon>
        <taxon>50 kb inversion clade</taxon>
        <taxon>NPAAA clade</taxon>
        <taxon>indigoferoid/millettioid clade</taxon>
        <taxon>Phaseoleae</taxon>
        <taxon>Flemingia</taxon>
    </lineage>
</organism>
<comment type="caution">
    <text evidence="1">The sequence shown here is derived from an EMBL/GenBank/DDBJ whole genome shotgun (WGS) entry which is preliminary data.</text>
</comment>
<sequence>MFGWPLPHPAPPLSPPDATPAISVLCYHCYYCRHLFLRKKIKDSTHSRPLLGFVASRNYVTHLGAEKMS</sequence>
<dbReference type="AlphaFoldDB" id="A0ABD1N2I2"/>
<name>A0ABD1N2I2_9FABA</name>
<reference evidence="1 2" key="1">
    <citation type="submission" date="2024-08" db="EMBL/GenBank/DDBJ databases">
        <title>Insights into the chromosomal genome structure of Flemingia macrophylla.</title>
        <authorList>
            <person name="Ding Y."/>
            <person name="Zhao Y."/>
            <person name="Bi W."/>
            <person name="Wu M."/>
            <person name="Zhao G."/>
            <person name="Gong Y."/>
            <person name="Li W."/>
            <person name="Zhang P."/>
        </authorList>
    </citation>
    <scope>NUCLEOTIDE SEQUENCE [LARGE SCALE GENOMIC DNA]</scope>
    <source>
        <strain evidence="1">DYQJB</strain>
        <tissue evidence="1">Leaf</tissue>
    </source>
</reference>
<dbReference type="Proteomes" id="UP001603857">
    <property type="component" value="Unassembled WGS sequence"/>
</dbReference>
<proteinExistence type="predicted"/>
<keyword evidence="2" id="KW-1185">Reference proteome</keyword>
<evidence type="ECO:0000313" key="1">
    <source>
        <dbReference type="EMBL" id="KAL2341853.1"/>
    </source>
</evidence>
<dbReference type="EMBL" id="JBGMDY010000003">
    <property type="protein sequence ID" value="KAL2341853.1"/>
    <property type="molecule type" value="Genomic_DNA"/>
</dbReference>
<gene>
    <name evidence="1" type="ORF">Fmac_009793</name>
</gene>
<accession>A0ABD1N2I2</accession>
<evidence type="ECO:0000313" key="2">
    <source>
        <dbReference type="Proteomes" id="UP001603857"/>
    </source>
</evidence>